<comment type="similarity">
    <text evidence="7">Belongs to the binding-protein-dependent transport system permease family.</text>
</comment>
<dbReference type="InterPro" id="IPR000515">
    <property type="entry name" value="MetI-like"/>
</dbReference>
<comment type="subcellular location">
    <subcellularLocation>
        <location evidence="1 7">Cell membrane</location>
        <topology evidence="1 7">Multi-pass membrane protein</topology>
    </subcellularLocation>
</comment>
<dbReference type="SUPFAM" id="SSF161098">
    <property type="entry name" value="MetI-like"/>
    <property type="match status" value="1"/>
</dbReference>
<dbReference type="AlphaFoldDB" id="A0A3D9KG48"/>
<keyword evidence="2 7" id="KW-0813">Transport</keyword>
<feature type="transmembrane region" description="Helical" evidence="7">
    <location>
        <begin position="162"/>
        <end position="181"/>
    </location>
</feature>
<dbReference type="GO" id="GO:0055085">
    <property type="term" value="P:transmembrane transport"/>
    <property type="evidence" value="ECO:0007669"/>
    <property type="project" value="InterPro"/>
</dbReference>
<dbReference type="GO" id="GO:0005886">
    <property type="term" value="C:plasma membrane"/>
    <property type="evidence" value="ECO:0007669"/>
    <property type="project" value="UniProtKB-SubCell"/>
</dbReference>
<evidence type="ECO:0000256" key="7">
    <source>
        <dbReference type="RuleBase" id="RU363032"/>
    </source>
</evidence>
<accession>A0A3D9KG48</accession>
<evidence type="ECO:0000313" key="10">
    <source>
        <dbReference type="Proteomes" id="UP000256977"/>
    </source>
</evidence>
<evidence type="ECO:0000256" key="2">
    <source>
        <dbReference type="ARBA" id="ARBA00022448"/>
    </source>
</evidence>
<evidence type="ECO:0000313" key="9">
    <source>
        <dbReference type="EMBL" id="RED85481.1"/>
    </source>
</evidence>
<sequence>MRNKIWTLLFLVPALFFFIATVIYPLLYNFVLSFTNWDGYSMSGVRFIGWDNYRSLFTFPDLLQPFVNTLKFAVFTTVIQNLLQLLLALVLDSKLKTRSFARVAFYIPALLSGVVLSSIFTYLLGYNGALNEFLRSAGLESLVNDWFGNGDTALGLLMGINVWQWTGFGAIIYLAALQGIPTDYYEAAKIDGAGAGSRFRHITFPLLMPAVTILTFLGISGGLKLFELPFIITKGGPAGATNTIATFIFSLNAGGRVALACAISIVLMLFIALLTGLQLFVTRKREVEA</sequence>
<comment type="caution">
    <text evidence="9">The sequence shown here is derived from an EMBL/GenBank/DDBJ whole genome shotgun (WGS) entry which is preliminary data.</text>
</comment>
<evidence type="ECO:0000256" key="3">
    <source>
        <dbReference type="ARBA" id="ARBA00022475"/>
    </source>
</evidence>
<feature type="domain" description="ABC transmembrane type-1" evidence="8">
    <location>
        <begin position="66"/>
        <end position="278"/>
    </location>
</feature>
<dbReference type="RefSeq" id="WP_116059902.1">
    <property type="nucleotide sequence ID" value="NZ_QRDZ01000004.1"/>
</dbReference>
<dbReference type="CDD" id="cd06261">
    <property type="entry name" value="TM_PBP2"/>
    <property type="match status" value="1"/>
</dbReference>
<dbReference type="Pfam" id="PF00528">
    <property type="entry name" value="BPD_transp_1"/>
    <property type="match status" value="1"/>
</dbReference>
<dbReference type="Proteomes" id="UP000256977">
    <property type="component" value="Unassembled WGS sequence"/>
</dbReference>
<feature type="transmembrane region" description="Helical" evidence="7">
    <location>
        <begin position="103"/>
        <end position="124"/>
    </location>
</feature>
<dbReference type="Gene3D" id="1.10.3720.10">
    <property type="entry name" value="MetI-like"/>
    <property type="match status" value="1"/>
</dbReference>
<proteinExistence type="inferred from homology"/>
<feature type="transmembrane region" description="Helical" evidence="7">
    <location>
        <begin position="7"/>
        <end position="27"/>
    </location>
</feature>
<keyword evidence="10" id="KW-1185">Reference proteome</keyword>
<dbReference type="OrthoDB" id="5174895at2"/>
<dbReference type="InterPro" id="IPR051393">
    <property type="entry name" value="ABC_transporter_permease"/>
</dbReference>
<evidence type="ECO:0000256" key="4">
    <source>
        <dbReference type="ARBA" id="ARBA00022692"/>
    </source>
</evidence>
<feature type="transmembrane region" description="Helical" evidence="7">
    <location>
        <begin position="72"/>
        <end position="91"/>
    </location>
</feature>
<feature type="transmembrane region" description="Helical" evidence="7">
    <location>
        <begin position="257"/>
        <end position="281"/>
    </location>
</feature>
<evidence type="ECO:0000256" key="5">
    <source>
        <dbReference type="ARBA" id="ARBA00022989"/>
    </source>
</evidence>
<evidence type="ECO:0000259" key="8">
    <source>
        <dbReference type="PROSITE" id="PS50928"/>
    </source>
</evidence>
<keyword evidence="3" id="KW-1003">Cell membrane</keyword>
<feature type="transmembrane region" description="Helical" evidence="7">
    <location>
        <begin position="202"/>
        <end position="223"/>
    </location>
</feature>
<protein>
    <submittedName>
        <fullName evidence="9">Raffinose/stachyose/melibiose transport system permease protein</fullName>
    </submittedName>
</protein>
<dbReference type="PANTHER" id="PTHR30193:SF37">
    <property type="entry name" value="INNER MEMBRANE ABC TRANSPORTER PERMEASE PROTEIN YCJO"/>
    <property type="match status" value="1"/>
</dbReference>
<keyword evidence="6 7" id="KW-0472">Membrane</keyword>
<evidence type="ECO:0000256" key="6">
    <source>
        <dbReference type="ARBA" id="ARBA00023136"/>
    </source>
</evidence>
<dbReference type="PROSITE" id="PS50928">
    <property type="entry name" value="ABC_TM1"/>
    <property type="match status" value="1"/>
</dbReference>
<gene>
    <name evidence="9" type="ORF">DFP98_104186</name>
</gene>
<organism evidence="9 10">
    <name type="scientific">Cohnella phaseoli</name>
    <dbReference type="NCBI Taxonomy" id="456490"/>
    <lineage>
        <taxon>Bacteria</taxon>
        <taxon>Bacillati</taxon>
        <taxon>Bacillota</taxon>
        <taxon>Bacilli</taxon>
        <taxon>Bacillales</taxon>
        <taxon>Paenibacillaceae</taxon>
        <taxon>Cohnella</taxon>
    </lineage>
</organism>
<keyword evidence="4 7" id="KW-0812">Transmembrane</keyword>
<reference evidence="9 10" key="1">
    <citation type="submission" date="2018-07" db="EMBL/GenBank/DDBJ databases">
        <title>Genomic Encyclopedia of Type Strains, Phase III (KMG-III): the genomes of soil and plant-associated and newly described type strains.</title>
        <authorList>
            <person name="Whitman W."/>
        </authorList>
    </citation>
    <scope>NUCLEOTIDE SEQUENCE [LARGE SCALE GENOMIC DNA]</scope>
    <source>
        <strain evidence="9 10">CECT 7287</strain>
    </source>
</reference>
<dbReference type="EMBL" id="QRDZ01000004">
    <property type="protein sequence ID" value="RED85481.1"/>
    <property type="molecule type" value="Genomic_DNA"/>
</dbReference>
<name>A0A3D9KG48_9BACL</name>
<evidence type="ECO:0000256" key="1">
    <source>
        <dbReference type="ARBA" id="ARBA00004651"/>
    </source>
</evidence>
<keyword evidence="5 7" id="KW-1133">Transmembrane helix</keyword>
<dbReference type="InterPro" id="IPR035906">
    <property type="entry name" value="MetI-like_sf"/>
</dbReference>
<dbReference type="SUPFAM" id="SSF160964">
    <property type="entry name" value="MalF N-terminal region-like"/>
    <property type="match status" value="1"/>
</dbReference>
<dbReference type="PANTHER" id="PTHR30193">
    <property type="entry name" value="ABC TRANSPORTER PERMEASE PROTEIN"/>
    <property type="match status" value="1"/>
</dbReference>